<keyword evidence="1" id="KW-1133">Transmembrane helix</keyword>
<keyword evidence="1" id="KW-0812">Transmembrane</keyword>
<name>A0A059KRB2_9BURK</name>
<evidence type="ECO:0000256" key="1">
    <source>
        <dbReference type="SAM" id="Phobius"/>
    </source>
</evidence>
<gene>
    <name evidence="5" type="ORF">X805_07680</name>
</gene>
<dbReference type="GO" id="GO:0071111">
    <property type="term" value="F:cyclic-guanylate-specific phosphodiesterase activity"/>
    <property type="evidence" value="ECO:0007669"/>
    <property type="project" value="InterPro"/>
</dbReference>
<dbReference type="InterPro" id="IPR001633">
    <property type="entry name" value="EAL_dom"/>
</dbReference>
<organism evidence="5 6">
    <name type="scientific">Sphaerotilus natans subsp. natans DSM 6575</name>
    <dbReference type="NCBI Taxonomy" id="1286631"/>
    <lineage>
        <taxon>Bacteria</taxon>
        <taxon>Pseudomonadati</taxon>
        <taxon>Pseudomonadota</taxon>
        <taxon>Betaproteobacteria</taxon>
        <taxon>Burkholderiales</taxon>
        <taxon>Sphaerotilaceae</taxon>
        <taxon>Sphaerotilus</taxon>
    </lineage>
</organism>
<dbReference type="PROSITE" id="PS50885">
    <property type="entry name" value="HAMP"/>
    <property type="match status" value="1"/>
</dbReference>
<evidence type="ECO:0000259" key="3">
    <source>
        <dbReference type="PROSITE" id="PS50885"/>
    </source>
</evidence>
<accession>A0A059KRB2</accession>
<dbReference type="Gene3D" id="3.30.110.200">
    <property type="match status" value="1"/>
</dbReference>
<dbReference type="InterPro" id="IPR032244">
    <property type="entry name" value="LapD_MoxY_N"/>
</dbReference>
<dbReference type="InterPro" id="IPR003660">
    <property type="entry name" value="HAMP_dom"/>
</dbReference>
<reference evidence="5 6" key="1">
    <citation type="journal article" date="2014" name="FEMS Microbiol. Ecol.">
        <title>Sphaerotilus natans encrusted with nanoball-shaped Fe(III) oxide minerals formed by nitrate-reducing mixotrophic Fe(II) oxidation.</title>
        <authorList>
            <person name="Park S."/>
            <person name="Kim D.H."/>
            <person name="Lee J.H."/>
            <person name="Hur H.G."/>
        </authorList>
    </citation>
    <scope>NUCLEOTIDE SEQUENCE [LARGE SCALE GENOMIC DNA]</scope>
    <source>
        <strain evidence="5 6">DSM 6575</strain>
    </source>
</reference>
<dbReference type="InterPro" id="IPR042461">
    <property type="entry name" value="LapD_MoxY_peri_C"/>
</dbReference>
<dbReference type="SMART" id="SM00052">
    <property type="entry name" value="EAL"/>
    <property type="match status" value="1"/>
</dbReference>
<keyword evidence="6" id="KW-1185">Reference proteome</keyword>
<evidence type="ECO:0000313" key="5">
    <source>
        <dbReference type="EMBL" id="KDB53638.1"/>
    </source>
</evidence>
<sequence>MSLIRQVWILIMGTIVLASAGSVLMSVWTARGSLETQLSMKNNDNAQTLALSLSQQRGDAALLELAIASQFDTGHYQSIRLVGADGRVLVERTAQVAVRDVPAWFVDQVPVHPRAGVAQVSNGWNQIGTLELRSQSAFAHADLWWSSVRMTLWALGVGVLAALIGHLAVRRLRGQLDAVVDQAEALTQRRFVSMAEPATPELRRVAQAMNMMVGRVNQFFQEQSRQVDQLRRQASCDALTGLAHRGHFMAVLESELGREDGAGETQIVLVRLLALADVNRRLGHLRTDELLRSIAAVLAEAVPGQPAPLVAGRLNGSDFAVLHPRALPARELTEALMQRLRTVVEGLDDVAVVMSATGCHRDRPVAELLATADRALAVAEAAGPFRCHLDGIDEAPVQGGEDAWRRALLDTLMAARIQVQPYPVRDARGVLLHQECPLRLQLVEGGPLEPASRWLPMALRTGLGSDVDMAAVALVLTAIGADHQPRGVNLSPQSLADPHFLPRLRARVAAAGEAARLLWLEVDEMALQRHPESLDELCRLLRPLGVRVGLEHAGDRLAAIGRLLEAGLDYVKLASTWTAGLAGDETRRLWLRSSVGMLHGVGLQVFVEGVRDPADLPALWAAGVDGVTGPAIR</sequence>
<comment type="caution">
    <text evidence="5">The sequence shown here is derived from an EMBL/GenBank/DDBJ whole genome shotgun (WGS) entry which is preliminary data.</text>
</comment>
<dbReference type="STRING" id="34103.SAMN05421778_1219"/>
<dbReference type="InterPro" id="IPR000160">
    <property type="entry name" value="GGDEF_dom"/>
</dbReference>
<dbReference type="SMART" id="SM00267">
    <property type="entry name" value="GGDEF"/>
    <property type="match status" value="1"/>
</dbReference>
<dbReference type="AlphaFoldDB" id="A0A059KRB2"/>
<dbReference type="PROSITE" id="PS50887">
    <property type="entry name" value="GGDEF"/>
    <property type="match status" value="1"/>
</dbReference>
<dbReference type="eggNOG" id="COG5001">
    <property type="taxonomic scope" value="Bacteria"/>
</dbReference>
<dbReference type="InterPro" id="IPR043128">
    <property type="entry name" value="Rev_trsase/Diguanyl_cyclase"/>
</dbReference>
<dbReference type="Gene3D" id="3.30.70.270">
    <property type="match status" value="1"/>
</dbReference>
<evidence type="ECO:0000313" key="6">
    <source>
        <dbReference type="Proteomes" id="UP000026714"/>
    </source>
</evidence>
<dbReference type="GO" id="GO:0007165">
    <property type="term" value="P:signal transduction"/>
    <property type="evidence" value="ECO:0007669"/>
    <property type="project" value="InterPro"/>
</dbReference>
<evidence type="ECO:0000259" key="2">
    <source>
        <dbReference type="PROSITE" id="PS50883"/>
    </source>
</evidence>
<dbReference type="CDD" id="cd01948">
    <property type="entry name" value="EAL"/>
    <property type="match status" value="1"/>
</dbReference>
<dbReference type="Gene3D" id="3.20.20.450">
    <property type="entry name" value="EAL domain"/>
    <property type="match status" value="1"/>
</dbReference>
<dbReference type="Pfam" id="PF16448">
    <property type="entry name" value="LapD_MoxY_N"/>
    <property type="match status" value="1"/>
</dbReference>
<keyword evidence="1" id="KW-0472">Membrane</keyword>
<dbReference type="InterPro" id="IPR050706">
    <property type="entry name" value="Cyclic-di-GMP_PDE-like"/>
</dbReference>
<dbReference type="NCBIfam" id="TIGR00254">
    <property type="entry name" value="GGDEF"/>
    <property type="match status" value="1"/>
</dbReference>
<dbReference type="PANTHER" id="PTHR33121">
    <property type="entry name" value="CYCLIC DI-GMP PHOSPHODIESTERASE PDEF"/>
    <property type="match status" value="1"/>
</dbReference>
<dbReference type="InterPro" id="IPR029787">
    <property type="entry name" value="Nucleotide_cyclase"/>
</dbReference>
<feature type="domain" description="GGDEF" evidence="4">
    <location>
        <begin position="263"/>
        <end position="392"/>
    </location>
</feature>
<feature type="domain" description="HAMP" evidence="3">
    <location>
        <begin position="170"/>
        <end position="221"/>
    </location>
</feature>
<dbReference type="RefSeq" id="WP_037478387.1">
    <property type="nucleotide sequence ID" value="NZ_AZRA01000020.1"/>
</dbReference>
<dbReference type="InterPro" id="IPR035919">
    <property type="entry name" value="EAL_sf"/>
</dbReference>
<feature type="domain" description="EAL" evidence="2">
    <location>
        <begin position="401"/>
        <end position="633"/>
    </location>
</feature>
<dbReference type="EMBL" id="AZRA01000020">
    <property type="protein sequence ID" value="KDB53638.1"/>
    <property type="molecule type" value="Genomic_DNA"/>
</dbReference>
<dbReference type="SUPFAM" id="SSF55073">
    <property type="entry name" value="Nucleotide cyclase"/>
    <property type="match status" value="1"/>
</dbReference>
<dbReference type="Pfam" id="PF00563">
    <property type="entry name" value="EAL"/>
    <property type="match status" value="1"/>
</dbReference>
<dbReference type="PROSITE" id="PS50883">
    <property type="entry name" value="EAL"/>
    <property type="match status" value="1"/>
</dbReference>
<dbReference type="GO" id="GO:0016020">
    <property type="term" value="C:membrane"/>
    <property type="evidence" value="ECO:0007669"/>
    <property type="project" value="InterPro"/>
</dbReference>
<dbReference type="Proteomes" id="UP000026714">
    <property type="component" value="Unassembled WGS sequence"/>
</dbReference>
<proteinExistence type="predicted"/>
<dbReference type="PANTHER" id="PTHR33121:SF23">
    <property type="entry name" value="CYCLIC DI-GMP PHOSPHODIESTERASE PDEB"/>
    <property type="match status" value="1"/>
</dbReference>
<dbReference type="SUPFAM" id="SSF141868">
    <property type="entry name" value="EAL domain-like"/>
    <property type="match status" value="1"/>
</dbReference>
<feature type="transmembrane region" description="Helical" evidence="1">
    <location>
        <begin position="7"/>
        <end position="30"/>
    </location>
</feature>
<evidence type="ECO:0008006" key="7">
    <source>
        <dbReference type="Google" id="ProtNLM"/>
    </source>
</evidence>
<dbReference type="Gene3D" id="6.20.270.20">
    <property type="entry name" value="LapD/MoxY periplasmic domain"/>
    <property type="match status" value="1"/>
</dbReference>
<evidence type="ECO:0000259" key="4">
    <source>
        <dbReference type="PROSITE" id="PS50887"/>
    </source>
</evidence>
<dbReference type="Pfam" id="PF00990">
    <property type="entry name" value="GGDEF"/>
    <property type="match status" value="1"/>
</dbReference>
<protein>
    <recommendedName>
        <fullName evidence="7">EAL domain-containing protein</fullName>
    </recommendedName>
</protein>